<dbReference type="InterPro" id="IPR011042">
    <property type="entry name" value="6-blade_b-propeller_TolB-like"/>
</dbReference>
<keyword evidence="4" id="KW-1185">Reference proteome</keyword>
<dbReference type="PANTHER" id="PTHR10907">
    <property type="entry name" value="REGUCALCIN"/>
    <property type="match status" value="1"/>
</dbReference>
<dbReference type="RefSeq" id="WP_345127626.1">
    <property type="nucleotide sequence ID" value="NZ_BAABAT010000007.1"/>
</dbReference>
<dbReference type="InterPro" id="IPR005511">
    <property type="entry name" value="SMP-30"/>
</dbReference>
<gene>
    <name evidence="3" type="ORF">GCM10022255_032780</name>
</gene>
<evidence type="ECO:0000313" key="3">
    <source>
        <dbReference type="EMBL" id="GAA4249287.1"/>
    </source>
</evidence>
<dbReference type="PRINTS" id="PR01790">
    <property type="entry name" value="SMP30FAMILY"/>
</dbReference>
<proteinExistence type="inferred from homology"/>
<dbReference type="SUPFAM" id="SSF63829">
    <property type="entry name" value="Calcium-dependent phosphotriesterase"/>
    <property type="match status" value="1"/>
</dbReference>
<accession>A0ABP8D7H0</accession>
<dbReference type="InterPro" id="IPR013658">
    <property type="entry name" value="SGL"/>
</dbReference>
<evidence type="ECO:0000256" key="1">
    <source>
        <dbReference type="ARBA" id="ARBA00008853"/>
    </source>
</evidence>
<reference evidence="4" key="1">
    <citation type="journal article" date="2019" name="Int. J. Syst. Evol. Microbiol.">
        <title>The Global Catalogue of Microorganisms (GCM) 10K type strain sequencing project: providing services to taxonomists for standard genome sequencing and annotation.</title>
        <authorList>
            <consortium name="The Broad Institute Genomics Platform"/>
            <consortium name="The Broad Institute Genome Sequencing Center for Infectious Disease"/>
            <person name="Wu L."/>
            <person name="Ma J."/>
        </authorList>
    </citation>
    <scope>NUCLEOTIDE SEQUENCE [LARGE SCALE GENOMIC DNA]</scope>
    <source>
        <strain evidence="4">JCM 17441</strain>
    </source>
</reference>
<evidence type="ECO:0000313" key="4">
    <source>
        <dbReference type="Proteomes" id="UP001500620"/>
    </source>
</evidence>
<comment type="similarity">
    <text evidence="1">Belongs to the SMP-30/CGR1 family.</text>
</comment>
<sequence>MTPPARYTARPAAAGVHALGEGPVWDPARERLLWVDIVAHAVHEGRLDTATGAIARTATTTFDTTVGAVAVAAGGDLLVAERQTLTRVGTGGERTPVARVLPESRASRLNDGAVDPAGRFLVGSLAQDRRRGGEILARLDAGGVTVLDRDLDLSNGLAWSPAGDLMYSVDTIPGLVRVRDYDPDTGAVGERRDWLEIGDGHPDGMCADAEGNLWIAVWGGSRVECRGPDGELLAVVDVDAPHTSSVAFAGPDLDVLVITTATRDLSPADLARHPDSGRLFTARVGVAGLPVAYWDPACAPSS</sequence>
<dbReference type="Pfam" id="PF08450">
    <property type="entry name" value="SGL"/>
    <property type="match status" value="1"/>
</dbReference>
<dbReference type="Gene3D" id="2.120.10.30">
    <property type="entry name" value="TolB, C-terminal domain"/>
    <property type="match status" value="1"/>
</dbReference>
<dbReference type="EMBL" id="BAABAT010000007">
    <property type="protein sequence ID" value="GAA4249287.1"/>
    <property type="molecule type" value="Genomic_DNA"/>
</dbReference>
<evidence type="ECO:0000259" key="2">
    <source>
        <dbReference type="Pfam" id="PF08450"/>
    </source>
</evidence>
<comment type="caution">
    <text evidence="3">The sequence shown here is derived from an EMBL/GenBank/DDBJ whole genome shotgun (WGS) entry which is preliminary data.</text>
</comment>
<organism evidence="3 4">
    <name type="scientific">Dactylosporangium darangshiense</name>
    <dbReference type="NCBI Taxonomy" id="579108"/>
    <lineage>
        <taxon>Bacteria</taxon>
        <taxon>Bacillati</taxon>
        <taxon>Actinomycetota</taxon>
        <taxon>Actinomycetes</taxon>
        <taxon>Micromonosporales</taxon>
        <taxon>Micromonosporaceae</taxon>
        <taxon>Dactylosporangium</taxon>
    </lineage>
</organism>
<dbReference type="Proteomes" id="UP001500620">
    <property type="component" value="Unassembled WGS sequence"/>
</dbReference>
<name>A0ABP8D7H0_9ACTN</name>
<dbReference type="PANTHER" id="PTHR10907:SF47">
    <property type="entry name" value="REGUCALCIN"/>
    <property type="match status" value="1"/>
</dbReference>
<protein>
    <recommendedName>
        <fullName evidence="2">SMP-30/Gluconolactonase/LRE-like region domain-containing protein</fullName>
    </recommendedName>
</protein>
<feature type="domain" description="SMP-30/Gluconolactonase/LRE-like region" evidence="2">
    <location>
        <begin position="19"/>
        <end position="262"/>
    </location>
</feature>